<dbReference type="Proteomes" id="UP001652432">
    <property type="component" value="Unassembled WGS sequence"/>
</dbReference>
<sequence length="387" mass="44730">METFYPDYYSEFICTADNCPLTCCQEWKIYVDDLTKEKWKTLTPPESAGGHKKNLNSFTEKKEGQRVIRLTDDHRCPFLTKNLLCSLVLTYNADILSETCTTFPREYHDFSDHREASLMPCCPAVIDLWQQKKHLTFPKVSSVSLNPAFLLREKITALVQGDSIRLPDPSLPLMQSFYILQELYRKEEKGQSLTDAVIEDCFTPSTLSELQNAIYDLPVSVTDTIWECNELLQDLAVNYLEEGLYEEYLEPLITQAEQLSEMAEDLLLSKWDAFCLQLEAFYPLLRSFLANEMYSDLLAPDDTSTEHMLIRLQWTAIQYAAIRQALFLTYLSESAGTLSYESVRQTLVILTRMTGYEEEDIYEYLENSFESLLWDFGYLAFIMGSSL</sequence>
<dbReference type="RefSeq" id="WP_262575634.1">
    <property type="nucleotide sequence ID" value="NZ_JAOQKJ010000014.1"/>
</dbReference>
<keyword evidence="1" id="KW-0282">Flagellum</keyword>
<organism evidence="1 2">
    <name type="scientific">Suilimivivens aceti</name>
    <dbReference type="NCBI Taxonomy" id="2981774"/>
    <lineage>
        <taxon>Bacteria</taxon>
        <taxon>Bacillati</taxon>
        <taxon>Bacillota</taxon>
        <taxon>Clostridia</taxon>
        <taxon>Lachnospirales</taxon>
        <taxon>Lachnospiraceae</taxon>
        <taxon>Suilimivivens</taxon>
    </lineage>
</organism>
<gene>
    <name evidence="1" type="primary">fliB</name>
    <name evidence="1" type="ORF">OCV77_14130</name>
</gene>
<keyword evidence="2" id="KW-1185">Reference proteome</keyword>
<keyword evidence="1" id="KW-0969">Cilium</keyword>
<name>A0ABT2T5S4_9FIRM</name>
<dbReference type="EC" id="2.1.1.-" evidence="1"/>
<dbReference type="NCBIfam" id="NF038110">
    <property type="entry name" value="Lys_methyl_FliB"/>
    <property type="match status" value="1"/>
</dbReference>
<dbReference type="EMBL" id="JAOQKJ010000014">
    <property type="protein sequence ID" value="MCU6745609.1"/>
    <property type="molecule type" value="Genomic_DNA"/>
</dbReference>
<dbReference type="GO" id="GO:0008168">
    <property type="term" value="F:methyltransferase activity"/>
    <property type="evidence" value="ECO:0007669"/>
    <property type="project" value="UniProtKB-KW"/>
</dbReference>
<accession>A0ABT2T5S4</accession>
<comment type="caution">
    <text evidence="1">The sequence shown here is derived from an EMBL/GenBank/DDBJ whole genome shotgun (WGS) entry which is preliminary data.</text>
</comment>
<protein>
    <submittedName>
        <fullName evidence="1">Flagellin lysine-N-methylase</fullName>
        <ecNumber evidence="1">2.1.1.-</ecNumber>
    </submittedName>
</protein>
<proteinExistence type="predicted"/>
<keyword evidence="1" id="KW-0966">Cell projection</keyword>
<evidence type="ECO:0000313" key="2">
    <source>
        <dbReference type="Proteomes" id="UP001652432"/>
    </source>
</evidence>
<keyword evidence="1" id="KW-0489">Methyltransferase</keyword>
<keyword evidence="1" id="KW-0808">Transferase</keyword>
<reference evidence="1 2" key="1">
    <citation type="journal article" date="2021" name="ISME Commun">
        <title>Automated analysis of genomic sequences facilitates high-throughput and comprehensive description of bacteria.</title>
        <authorList>
            <person name="Hitch T.C.A."/>
        </authorList>
    </citation>
    <scope>NUCLEOTIDE SEQUENCE [LARGE SCALE GENOMIC DNA]</scope>
    <source>
        <strain evidence="1 2">Sanger_18</strain>
    </source>
</reference>
<dbReference type="GO" id="GO:0032259">
    <property type="term" value="P:methylation"/>
    <property type="evidence" value="ECO:0007669"/>
    <property type="project" value="UniProtKB-KW"/>
</dbReference>
<evidence type="ECO:0000313" key="1">
    <source>
        <dbReference type="EMBL" id="MCU6745609.1"/>
    </source>
</evidence>